<dbReference type="Proteomes" id="UP001597425">
    <property type="component" value="Unassembled WGS sequence"/>
</dbReference>
<gene>
    <name evidence="1" type="ORF">ACFSKX_10475</name>
</gene>
<sequence length="78" mass="8949">MRELELKVDRSTFNLLWVSLHARETALLKLVEKYGEDSDEGADALNDIIALRLYKEELKEQGEKVFDANAFIVSDATY</sequence>
<keyword evidence="2" id="KW-1185">Reference proteome</keyword>
<proteinExistence type="predicted"/>
<comment type="caution">
    <text evidence="1">The sequence shown here is derived from an EMBL/GenBank/DDBJ whole genome shotgun (WGS) entry which is preliminary data.</text>
</comment>
<dbReference type="RefSeq" id="WP_265721602.1">
    <property type="nucleotide sequence ID" value="NZ_JAPIVK010000013.1"/>
</dbReference>
<reference evidence="2" key="1">
    <citation type="journal article" date="2019" name="Int. J. Syst. Evol. Microbiol.">
        <title>The Global Catalogue of Microorganisms (GCM) 10K type strain sequencing project: providing services to taxonomists for standard genome sequencing and annotation.</title>
        <authorList>
            <consortium name="The Broad Institute Genomics Platform"/>
            <consortium name="The Broad Institute Genome Sequencing Center for Infectious Disease"/>
            <person name="Wu L."/>
            <person name="Ma J."/>
        </authorList>
    </citation>
    <scope>NUCLEOTIDE SEQUENCE [LARGE SCALE GENOMIC DNA]</scope>
    <source>
        <strain evidence="2">KCTC 12848</strain>
    </source>
</reference>
<evidence type="ECO:0000313" key="1">
    <source>
        <dbReference type="EMBL" id="MFD2310841.1"/>
    </source>
</evidence>
<evidence type="ECO:0000313" key="2">
    <source>
        <dbReference type="Proteomes" id="UP001597425"/>
    </source>
</evidence>
<organism evidence="1 2">
    <name type="scientific">Microbulbifer halophilus</name>
    <dbReference type="NCBI Taxonomy" id="453963"/>
    <lineage>
        <taxon>Bacteria</taxon>
        <taxon>Pseudomonadati</taxon>
        <taxon>Pseudomonadota</taxon>
        <taxon>Gammaproteobacteria</taxon>
        <taxon>Cellvibrionales</taxon>
        <taxon>Microbulbiferaceae</taxon>
        <taxon>Microbulbifer</taxon>
    </lineage>
</organism>
<name>A0ABW5EBC3_9GAMM</name>
<dbReference type="EMBL" id="JBHUJD010000011">
    <property type="protein sequence ID" value="MFD2310841.1"/>
    <property type="molecule type" value="Genomic_DNA"/>
</dbReference>
<protein>
    <submittedName>
        <fullName evidence="1">Uncharacterized protein</fullName>
    </submittedName>
</protein>
<accession>A0ABW5EBC3</accession>